<reference evidence="12" key="1">
    <citation type="submission" date="2020-03" db="EMBL/GenBank/DDBJ databases">
        <title>A high-quality chromosome-level genome assembly of a woody plant with both climbing and erect habits, Rhamnella rubrinervis.</title>
        <authorList>
            <person name="Lu Z."/>
            <person name="Yang Y."/>
            <person name="Zhu X."/>
            <person name="Sun Y."/>
        </authorList>
    </citation>
    <scope>NUCLEOTIDE SEQUENCE</scope>
    <source>
        <strain evidence="12">BYM</strain>
        <tissue evidence="12">Leaf</tissue>
    </source>
</reference>
<comment type="caution">
    <text evidence="12">The sequence shown here is derived from an EMBL/GenBank/DDBJ whole genome shotgun (WGS) entry which is preliminary data.</text>
</comment>
<feature type="compositionally biased region" description="Basic and acidic residues" evidence="11">
    <location>
        <begin position="331"/>
        <end position="356"/>
    </location>
</feature>
<keyword evidence="13" id="KW-1185">Reference proteome</keyword>
<evidence type="ECO:0000256" key="9">
    <source>
        <dbReference type="ARBA" id="ARBA00023170"/>
    </source>
</evidence>
<evidence type="ECO:0000256" key="2">
    <source>
        <dbReference type="ARBA" id="ARBA00009592"/>
    </source>
</evidence>
<dbReference type="InterPro" id="IPR001611">
    <property type="entry name" value="Leu-rich_rpt"/>
</dbReference>
<evidence type="ECO:0000256" key="1">
    <source>
        <dbReference type="ARBA" id="ARBA00004251"/>
    </source>
</evidence>
<gene>
    <name evidence="12" type="ORF">FNV43_RR10405</name>
</gene>
<keyword evidence="4" id="KW-0433">Leucine-rich repeat</keyword>
<keyword evidence="9" id="KW-0675">Receptor</keyword>
<dbReference type="SUPFAM" id="SSF52047">
    <property type="entry name" value="RNI-like"/>
    <property type="match status" value="1"/>
</dbReference>
<keyword evidence="8" id="KW-0472">Membrane</keyword>
<dbReference type="InterPro" id="IPR032675">
    <property type="entry name" value="LRR_dom_sf"/>
</dbReference>
<dbReference type="OrthoDB" id="1911164at2759"/>
<keyword evidence="3" id="KW-1003">Cell membrane</keyword>
<feature type="region of interest" description="Disordered" evidence="11">
    <location>
        <begin position="279"/>
        <end position="358"/>
    </location>
</feature>
<dbReference type="Proteomes" id="UP000796880">
    <property type="component" value="Unassembled WGS sequence"/>
</dbReference>
<dbReference type="PRINTS" id="PR00019">
    <property type="entry name" value="LEURICHRPT"/>
</dbReference>
<evidence type="ECO:0000256" key="5">
    <source>
        <dbReference type="ARBA" id="ARBA00022692"/>
    </source>
</evidence>
<evidence type="ECO:0000313" key="12">
    <source>
        <dbReference type="EMBL" id="KAF3449674.1"/>
    </source>
</evidence>
<sequence length="444" mass="49777">MALNIGRNFLTGFNQQSIVFPWVNLLLFEVSYKMLQGPLPIPPPSLQQFDVSNNNLNEEVAHLFCNMSSLYAFKLSNSNLNGMVPHYLGNSSTSLSVLSLGKNSFHGAIPEICSNGGSASSLGLIDLRHNIVEHFSDEEVRYLVFDVYEMTVTSKGVDTYYQVIQDIFAFVDLSDNKFEGEISDLFGKLKALRSLNLSNNLLTGGIPSSLGNLTYLESLDLSRNKLTGEYNLGLSRANQVKDLNDCLARLNRMFFGDKVFELAQLVRDGGVSPINKGLAAVQRSSRAGKNAEREEGDADRSSWSNKRSRGENGAHSRRNSREYESGGESYSRIERLTERKGGGHRPVENRNKDNRPTQRIWLCKKEEPTTVAASADPDDCSWYKEQRNEPLRNYIQRFNDMKVEIMDCPDVVACNAFKRGLLPGTKIYDYMVQKPRNPANLAKA</sequence>
<dbReference type="Gene3D" id="3.80.10.10">
    <property type="entry name" value="Ribonuclease Inhibitor"/>
    <property type="match status" value="1"/>
</dbReference>
<protein>
    <submittedName>
        <fullName evidence="12">Uncharacterized protein</fullName>
    </submittedName>
</protein>
<dbReference type="Pfam" id="PF13855">
    <property type="entry name" value="LRR_8"/>
    <property type="match status" value="1"/>
</dbReference>
<name>A0A8K0MKR0_9ROSA</name>
<evidence type="ECO:0000256" key="4">
    <source>
        <dbReference type="ARBA" id="ARBA00022614"/>
    </source>
</evidence>
<evidence type="ECO:0000256" key="3">
    <source>
        <dbReference type="ARBA" id="ARBA00022475"/>
    </source>
</evidence>
<evidence type="ECO:0000256" key="8">
    <source>
        <dbReference type="ARBA" id="ARBA00023136"/>
    </source>
</evidence>
<evidence type="ECO:0000256" key="6">
    <source>
        <dbReference type="ARBA" id="ARBA00022737"/>
    </source>
</evidence>
<feature type="compositionally biased region" description="Basic and acidic residues" evidence="11">
    <location>
        <begin position="308"/>
        <end position="324"/>
    </location>
</feature>
<dbReference type="Pfam" id="PF00560">
    <property type="entry name" value="LRR_1"/>
    <property type="match status" value="1"/>
</dbReference>
<evidence type="ECO:0000256" key="7">
    <source>
        <dbReference type="ARBA" id="ARBA00022989"/>
    </source>
</evidence>
<keyword evidence="5" id="KW-0812">Transmembrane</keyword>
<dbReference type="PANTHER" id="PTHR27004">
    <property type="entry name" value="RECEPTOR-LIKE PROTEIN 12 ISOFORM X1"/>
    <property type="match status" value="1"/>
</dbReference>
<dbReference type="AlphaFoldDB" id="A0A8K0MKR0"/>
<evidence type="ECO:0000313" key="13">
    <source>
        <dbReference type="Proteomes" id="UP000796880"/>
    </source>
</evidence>
<dbReference type="GO" id="GO:0005886">
    <property type="term" value="C:plasma membrane"/>
    <property type="evidence" value="ECO:0007669"/>
    <property type="project" value="UniProtKB-SubCell"/>
</dbReference>
<organism evidence="12 13">
    <name type="scientific">Rhamnella rubrinervis</name>
    <dbReference type="NCBI Taxonomy" id="2594499"/>
    <lineage>
        <taxon>Eukaryota</taxon>
        <taxon>Viridiplantae</taxon>
        <taxon>Streptophyta</taxon>
        <taxon>Embryophyta</taxon>
        <taxon>Tracheophyta</taxon>
        <taxon>Spermatophyta</taxon>
        <taxon>Magnoliopsida</taxon>
        <taxon>eudicotyledons</taxon>
        <taxon>Gunneridae</taxon>
        <taxon>Pentapetalae</taxon>
        <taxon>rosids</taxon>
        <taxon>fabids</taxon>
        <taxon>Rosales</taxon>
        <taxon>Rhamnaceae</taxon>
        <taxon>rhamnoid group</taxon>
        <taxon>Rhamneae</taxon>
        <taxon>Rhamnella</taxon>
    </lineage>
</organism>
<comment type="similarity">
    <text evidence="2">Belongs to the RLP family.</text>
</comment>
<keyword evidence="7" id="KW-1133">Transmembrane helix</keyword>
<comment type="subcellular location">
    <subcellularLocation>
        <location evidence="1">Cell membrane</location>
        <topology evidence="1">Single-pass type I membrane protein</topology>
    </subcellularLocation>
</comment>
<dbReference type="PANTHER" id="PTHR27004:SF447">
    <property type="entry name" value="RECEPTOR LIKE PROTEIN 30-LIKE"/>
    <property type="match status" value="1"/>
</dbReference>
<dbReference type="EMBL" id="VOIH02000004">
    <property type="protein sequence ID" value="KAF3449674.1"/>
    <property type="molecule type" value="Genomic_DNA"/>
</dbReference>
<proteinExistence type="inferred from homology"/>
<keyword evidence="6" id="KW-0677">Repeat</keyword>
<evidence type="ECO:0000256" key="10">
    <source>
        <dbReference type="ARBA" id="ARBA00023180"/>
    </source>
</evidence>
<accession>A0A8K0MKR0</accession>
<evidence type="ECO:0000256" key="11">
    <source>
        <dbReference type="SAM" id="MobiDB-lite"/>
    </source>
</evidence>
<keyword evidence="10" id="KW-0325">Glycoprotein</keyword>